<sequence length="213" mass="24126">MDIKYTPNVTTMLRISHRTVNSSRLVLSVMENVSMEMIDGRLTLDGKLFTIILSRRSLLATSLCRTRRGTRTETRVIRQITVLTDNLSDPDPLNFFRNLTQHVKDATHERGHILYSQILNGVPNVHRPNISDAQGNLVCDYFSVHATLACQKPKSMGKDISLRKCKEIDMTELKKDIVDSVSCTGIDRSVEQSVEHYQGNLSNIFDKHTPVTI</sequence>
<evidence type="ECO:0000313" key="2">
    <source>
        <dbReference type="Proteomes" id="UP000596742"/>
    </source>
</evidence>
<dbReference type="EMBL" id="UYJE01007407">
    <property type="protein sequence ID" value="VDI54510.1"/>
    <property type="molecule type" value="Genomic_DNA"/>
</dbReference>
<name>A0A8B6FW14_MYTGA</name>
<accession>A0A8B6FW14</accession>
<evidence type="ECO:0000313" key="1">
    <source>
        <dbReference type="EMBL" id="VDI54510.1"/>
    </source>
</evidence>
<gene>
    <name evidence="1" type="ORF">MGAL_10B009828</name>
</gene>
<proteinExistence type="predicted"/>
<dbReference type="Proteomes" id="UP000596742">
    <property type="component" value="Unassembled WGS sequence"/>
</dbReference>
<organism evidence="1 2">
    <name type="scientific">Mytilus galloprovincialis</name>
    <name type="common">Mediterranean mussel</name>
    <dbReference type="NCBI Taxonomy" id="29158"/>
    <lineage>
        <taxon>Eukaryota</taxon>
        <taxon>Metazoa</taxon>
        <taxon>Spiralia</taxon>
        <taxon>Lophotrochozoa</taxon>
        <taxon>Mollusca</taxon>
        <taxon>Bivalvia</taxon>
        <taxon>Autobranchia</taxon>
        <taxon>Pteriomorphia</taxon>
        <taxon>Mytilida</taxon>
        <taxon>Mytiloidea</taxon>
        <taxon>Mytilidae</taxon>
        <taxon>Mytilinae</taxon>
        <taxon>Mytilus</taxon>
    </lineage>
</organism>
<comment type="caution">
    <text evidence="1">The sequence shown here is derived from an EMBL/GenBank/DDBJ whole genome shotgun (WGS) entry which is preliminary data.</text>
</comment>
<dbReference type="AlphaFoldDB" id="A0A8B6FW14"/>
<reference evidence="1" key="1">
    <citation type="submission" date="2018-11" db="EMBL/GenBank/DDBJ databases">
        <authorList>
            <person name="Alioto T."/>
            <person name="Alioto T."/>
        </authorList>
    </citation>
    <scope>NUCLEOTIDE SEQUENCE</scope>
</reference>
<keyword evidence="2" id="KW-1185">Reference proteome</keyword>
<dbReference type="OrthoDB" id="10072198at2759"/>
<protein>
    <submittedName>
        <fullName evidence="1">Uncharacterized protein</fullName>
    </submittedName>
</protein>